<dbReference type="EMBL" id="JBEPEK010000207">
    <property type="protein sequence ID" value="MER7182890.1"/>
    <property type="molecule type" value="Genomic_DNA"/>
</dbReference>
<dbReference type="Proteomes" id="UP001474181">
    <property type="component" value="Unassembled WGS sequence"/>
</dbReference>
<protein>
    <recommendedName>
        <fullName evidence="4">ATP-binding protein</fullName>
    </recommendedName>
</protein>
<gene>
    <name evidence="2" type="ORF">ABT404_26045</name>
</gene>
<reference evidence="2 3" key="1">
    <citation type="submission" date="2024-06" db="EMBL/GenBank/DDBJ databases">
        <title>The Natural Products Discovery Center: Release of the First 8490 Sequenced Strains for Exploring Actinobacteria Biosynthetic Diversity.</title>
        <authorList>
            <person name="Kalkreuter E."/>
            <person name="Kautsar S.A."/>
            <person name="Yang D."/>
            <person name="Bader C.D."/>
            <person name="Teijaro C.N."/>
            <person name="Fluegel L."/>
            <person name="Davis C.M."/>
            <person name="Simpson J.R."/>
            <person name="Lauterbach L."/>
            <person name="Steele A.D."/>
            <person name="Gui C."/>
            <person name="Meng S."/>
            <person name="Li G."/>
            <person name="Viehrig K."/>
            <person name="Ye F."/>
            <person name="Su P."/>
            <person name="Kiefer A.F."/>
            <person name="Nichols A."/>
            <person name="Cepeda A.J."/>
            <person name="Yan W."/>
            <person name="Fan B."/>
            <person name="Jiang Y."/>
            <person name="Adhikari A."/>
            <person name="Zheng C.-J."/>
            <person name="Schuster L."/>
            <person name="Cowan T.M."/>
            <person name="Smanski M.J."/>
            <person name="Chevrette M.G."/>
            <person name="De Carvalho L.P.S."/>
            <person name="Shen B."/>
        </authorList>
    </citation>
    <scope>NUCLEOTIDE SEQUENCE [LARGE SCALE GENOMIC DNA]</scope>
    <source>
        <strain evidence="2 3">NPDC000234</strain>
    </source>
</reference>
<evidence type="ECO:0000256" key="1">
    <source>
        <dbReference type="SAM" id="MobiDB-lite"/>
    </source>
</evidence>
<organism evidence="2 3">
    <name type="scientific">Streptomyces hyaluromycini</name>
    <dbReference type="NCBI Taxonomy" id="1377993"/>
    <lineage>
        <taxon>Bacteria</taxon>
        <taxon>Bacillati</taxon>
        <taxon>Actinomycetota</taxon>
        <taxon>Actinomycetes</taxon>
        <taxon>Kitasatosporales</taxon>
        <taxon>Streptomycetaceae</taxon>
        <taxon>Streptomyces</taxon>
    </lineage>
</organism>
<accession>A0ABV1X1J1</accession>
<sequence length="818" mass="84209">MSENNGAPEDSGRIRAGDVSGTMVIGSHNTVSSLRITAESGSTITVHGGRLPDPVRRQPISQLPRSAAEPLIGRARDVLLLQQAIEARQLVQVWGASGVGKSALLRHLACEMPRGPEGVAYVEAGGRTADDIAQAIFDISFDAPNYKPSPEVLKEHLKTLRLRIYLDDAGLDEKDLRRLFDMAGRSTFVFTSQQRSAVDGVHAIRLEGLTAPAAAELVEALLSRELRPDEAPIVDALCDAVDGNPLRLRRIALAAATGKGLPGIADLPELLPALLNRLRPHERDLLYLLGSLSGAELAARHLNDLLGLPDADALAGGLVRHGLLLASETGYSCPPDVAECVLNMRRTIFPADRLCRTLTAWVEAGDTTPDDVAAHFQALDVAVLRAERSGHAQLGAALARAASPKLALSRQFDAWGSLLGVGWAAAKSAGDEEGEEFFLREARTRRKAIGRVAQTTALVLEAEVLWHELTALHAHSAAHQVAGAASATAPPVATPPIATPPIPAPPVHPVAPAHGAVHTQAITHSTVSTSTASAPAHVARPVVDLSHASARSHVAVNTAGAHSAAPVPQRIDLSPAHSSVTSSTPAGSTTTTAASTGHTGVAAGATVVKSGVSGLALACTLGLATVLGVGVMVSANDQPNPSPAATSNPFSTPSPIDDTSGGTSGGTSDGTSGGTSEDASPGVDPVCATVIPELSSETQQFNTDAAIASDAVDSYNSDMDAYNAGETSSAPDDSTLLSEVGAVISDLDSVESTLQGAVSQAQDSSVESDLNAMLTATQQIQSQYQSYENAPGASDVDTSSEASAMNSASDSLQTDCGA</sequence>
<dbReference type="InterPro" id="IPR027417">
    <property type="entry name" value="P-loop_NTPase"/>
</dbReference>
<dbReference type="Gene3D" id="3.40.50.300">
    <property type="entry name" value="P-loop containing nucleotide triphosphate hydrolases"/>
    <property type="match status" value="1"/>
</dbReference>
<evidence type="ECO:0000313" key="2">
    <source>
        <dbReference type="EMBL" id="MER7182890.1"/>
    </source>
</evidence>
<dbReference type="SUPFAM" id="SSF52540">
    <property type="entry name" value="P-loop containing nucleoside triphosphate hydrolases"/>
    <property type="match status" value="1"/>
</dbReference>
<feature type="compositionally biased region" description="Polar residues" evidence="1">
    <location>
        <begin position="796"/>
        <end position="818"/>
    </location>
</feature>
<name>A0ABV1X1J1_9ACTN</name>
<feature type="compositionally biased region" description="Low complexity" evidence="1">
    <location>
        <begin position="578"/>
        <end position="596"/>
    </location>
</feature>
<dbReference type="RefSeq" id="WP_350783915.1">
    <property type="nucleotide sequence ID" value="NZ_JBEPEK010000207.1"/>
</dbReference>
<proteinExistence type="predicted"/>
<feature type="compositionally biased region" description="Polar residues" evidence="1">
    <location>
        <begin position="638"/>
        <end position="654"/>
    </location>
</feature>
<comment type="caution">
    <text evidence="2">The sequence shown here is derived from an EMBL/GenBank/DDBJ whole genome shotgun (WGS) entry which is preliminary data.</text>
</comment>
<keyword evidence="3" id="KW-1185">Reference proteome</keyword>
<evidence type="ECO:0000313" key="3">
    <source>
        <dbReference type="Proteomes" id="UP001474181"/>
    </source>
</evidence>
<feature type="region of interest" description="Disordered" evidence="1">
    <location>
        <begin position="785"/>
        <end position="818"/>
    </location>
</feature>
<feature type="region of interest" description="Disordered" evidence="1">
    <location>
        <begin position="574"/>
        <end position="596"/>
    </location>
</feature>
<evidence type="ECO:0008006" key="4">
    <source>
        <dbReference type="Google" id="ProtNLM"/>
    </source>
</evidence>
<feature type="region of interest" description="Disordered" evidence="1">
    <location>
        <begin position="638"/>
        <end position="686"/>
    </location>
</feature>
<feature type="compositionally biased region" description="Gly residues" evidence="1">
    <location>
        <begin position="662"/>
        <end position="673"/>
    </location>
</feature>